<keyword evidence="2" id="KW-1003">Cell membrane</keyword>
<dbReference type="Gene3D" id="3.30.450.20">
    <property type="entry name" value="PAS domain"/>
    <property type="match status" value="1"/>
</dbReference>
<dbReference type="EMBL" id="CP004373">
    <property type="protein sequence ID" value="AHK72006.1"/>
    <property type="molecule type" value="Genomic_DNA"/>
</dbReference>
<feature type="domain" description="Guanylate cyclase" evidence="7">
    <location>
        <begin position="657"/>
        <end position="781"/>
    </location>
</feature>
<dbReference type="Pfam" id="PF00211">
    <property type="entry name" value="Guanylate_cyc"/>
    <property type="match status" value="1"/>
</dbReference>
<dbReference type="GO" id="GO:0004016">
    <property type="term" value="F:adenylate cyclase activity"/>
    <property type="evidence" value="ECO:0007669"/>
    <property type="project" value="UniProtKB-EC"/>
</dbReference>
<dbReference type="EC" id="4.6.1.1" evidence="8"/>
<dbReference type="InterPro" id="IPR003018">
    <property type="entry name" value="GAF"/>
</dbReference>
<dbReference type="Pfam" id="PF01590">
    <property type="entry name" value="GAF"/>
    <property type="match status" value="1"/>
</dbReference>
<comment type="subcellular location">
    <subcellularLocation>
        <location evidence="1">Cell membrane</location>
        <topology evidence="1">Multi-pass membrane protein</topology>
    </subcellularLocation>
</comment>
<sequence length="829" mass="90622">MRGRPLTGLCGNSKLRTCRRVSVHGCGLQSGNSRRILAYRGSTALFRDPVSVRSERTLSAAEIVDPTQSPASDRRRIFQILGPLVGVLLVIAAITGISLHNYQTTRKGAISLSNDLLRSQQRYVTQEVSDYLAPASIGALIAQDMFRDPLTNATPDTFMLYGRSILTHTPQVDSFYIANDQGQFWMITRHGQDGFEQTHFQTDDGKQVYHHVYTDKDGNVTGESSDPAEGYNVVTRPWFAKAVKHQNDPERQLHWTDPYAYISTHQFIITASLAFDGHDGHKSVFAINISLNQLTSFLNKLQVGRSGQAVIVDMHGQIIAGHNVAAGQDPKTFDPGNVFLDPKTQPVFIHALNRFRIKGPGTGVVQARGKNYVTIASELPFVHRHWVLLLNAPESDFADFAQTARRQNIGFSLLVVGLASVLALALVAQGRHVERLRKRLQRGRDQVKAENASLLEIASTPDLFDPAHEVPILTEALTARTSARRASLWRLLPDGDRLLCEDAFDPSRDVHSTGVEISRRDNGKLFEALDEGHTLSIADASQDERTQNFQRVIMRAVGANTLLFQPVRNAHKTVGAIVLEDPGQPETMEHIIAIVGSIVALRFAKPFDAAGGEGPSGLAIPAEKHDTRFDEGFLLEPSATAGEPVAAGVYPQVPVMVISFVDPYAPDRDSIARAMNVIRTLSLEIQKIARDSGLFSVQVVSNRLVLVGGCSQTPDPSAAVRLADAAVSIREACLSSLAAADLDPVFRIGMDVGSVMASELGEGPSVFNIWGDALNGAELLTGSSPDAGTIQVSEQAYMILREHFLFRERGMFYLPHSGITRSFILAGRR</sequence>
<feature type="transmembrane region" description="Helical" evidence="6">
    <location>
        <begin position="409"/>
        <end position="428"/>
    </location>
</feature>
<dbReference type="InterPro" id="IPR029787">
    <property type="entry name" value="Nucleotide_cyclase"/>
</dbReference>
<evidence type="ECO:0000313" key="8">
    <source>
        <dbReference type="EMBL" id="AHK72006.1"/>
    </source>
</evidence>
<keyword evidence="4 6" id="KW-1133">Transmembrane helix</keyword>
<name>A0A067Z4L4_GLUOY</name>
<evidence type="ECO:0000256" key="2">
    <source>
        <dbReference type="ARBA" id="ARBA00022475"/>
    </source>
</evidence>
<dbReference type="SUPFAM" id="SSF55073">
    <property type="entry name" value="Nucleotide cyclase"/>
    <property type="match status" value="1"/>
</dbReference>
<evidence type="ECO:0000313" key="9">
    <source>
        <dbReference type="Proteomes" id="UP000031656"/>
    </source>
</evidence>
<accession>A0A067Z4L4</accession>
<protein>
    <submittedName>
        <fullName evidence="8">Putative adenylate cyclase</fullName>
        <ecNumber evidence="8">4.6.1.1</ecNumber>
    </submittedName>
</protein>
<dbReference type="PROSITE" id="PS50125">
    <property type="entry name" value="GUANYLATE_CYCLASE_2"/>
    <property type="match status" value="1"/>
</dbReference>
<dbReference type="InterPro" id="IPR033479">
    <property type="entry name" value="dCache_1"/>
</dbReference>
<dbReference type="InterPro" id="IPR029016">
    <property type="entry name" value="GAF-like_dom_sf"/>
</dbReference>
<dbReference type="Gene3D" id="3.30.70.1230">
    <property type="entry name" value="Nucleotide cyclase"/>
    <property type="match status" value="1"/>
</dbReference>
<evidence type="ECO:0000256" key="4">
    <source>
        <dbReference type="ARBA" id="ARBA00022989"/>
    </source>
</evidence>
<keyword evidence="3 6" id="KW-0812">Transmembrane</keyword>
<dbReference type="KEGG" id="goy:GLS_c21350"/>
<gene>
    <name evidence="8" type="ORF">GLS_c21350</name>
</gene>
<evidence type="ECO:0000259" key="7">
    <source>
        <dbReference type="PROSITE" id="PS50125"/>
    </source>
</evidence>
<dbReference type="Proteomes" id="UP000031656">
    <property type="component" value="Chromosome"/>
</dbReference>
<dbReference type="GO" id="GO:0009190">
    <property type="term" value="P:cyclic nucleotide biosynthetic process"/>
    <property type="evidence" value="ECO:0007669"/>
    <property type="project" value="InterPro"/>
</dbReference>
<dbReference type="SUPFAM" id="SSF55781">
    <property type="entry name" value="GAF domain-like"/>
    <property type="match status" value="1"/>
</dbReference>
<dbReference type="GO" id="GO:0035556">
    <property type="term" value="P:intracellular signal transduction"/>
    <property type="evidence" value="ECO:0007669"/>
    <property type="project" value="InterPro"/>
</dbReference>
<dbReference type="SUPFAM" id="SSF103190">
    <property type="entry name" value="Sensory domain-like"/>
    <property type="match status" value="1"/>
</dbReference>
<evidence type="ECO:0000256" key="3">
    <source>
        <dbReference type="ARBA" id="ARBA00022692"/>
    </source>
</evidence>
<organism evidence="8 9">
    <name type="scientific">Gluconobacter oxydans DSM 3504</name>
    <dbReference type="NCBI Taxonomy" id="1288313"/>
    <lineage>
        <taxon>Bacteria</taxon>
        <taxon>Pseudomonadati</taxon>
        <taxon>Pseudomonadota</taxon>
        <taxon>Alphaproteobacteria</taxon>
        <taxon>Acetobacterales</taxon>
        <taxon>Acetobacteraceae</taxon>
        <taxon>Gluconobacter</taxon>
    </lineage>
</organism>
<proteinExistence type="predicted"/>
<dbReference type="InterPro" id="IPR001054">
    <property type="entry name" value="A/G_cyclase"/>
</dbReference>
<keyword evidence="5 6" id="KW-0472">Membrane</keyword>
<dbReference type="HOGENOM" id="CLU_347730_0_0_5"/>
<feature type="transmembrane region" description="Helical" evidence="6">
    <location>
        <begin position="77"/>
        <end position="99"/>
    </location>
</feature>
<evidence type="ECO:0000256" key="5">
    <source>
        <dbReference type="ARBA" id="ARBA00023136"/>
    </source>
</evidence>
<dbReference type="GO" id="GO:0005886">
    <property type="term" value="C:plasma membrane"/>
    <property type="evidence" value="ECO:0007669"/>
    <property type="project" value="UniProtKB-SubCell"/>
</dbReference>
<dbReference type="Pfam" id="PF02743">
    <property type="entry name" value="dCache_1"/>
    <property type="match status" value="1"/>
</dbReference>
<reference evidence="8 9" key="1">
    <citation type="journal article" date="2015" name="Appl. Microbiol. Biotechnol.">
        <title>The consequence of an additional NADH dehydrogenase paralog on the growth of Gluconobacter oxydans DSM3504.</title>
        <authorList>
            <person name="Kostner D."/>
            <person name="Luchterhand B."/>
            <person name="Junker A."/>
            <person name="Volland S."/>
            <person name="Daniel R."/>
            <person name="Buchs J."/>
            <person name="Liebl W."/>
            <person name="Ehrenreich A."/>
        </authorList>
    </citation>
    <scope>NUCLEOTIDE SEQUENCE [LARGE SCALE GENOMIC DNA]</scope>
    <source>
        <strain evidence="8">DSM 3504</strain>
    </source>
</reference>
<dbReference type="AlphaFoldDB" id="A0A067Z4L4"/>
<dbReference type="Gene3D" id="3.30.450.40">
    <property type="match status" value="1"/>
</dbReference>
<dbReference type="InterPro" id="IPR029151">
    <property type="entry name" value="Sensor-like_sf"/>
</dbReference>
<evidence type="ECO:0000256" key="1">
    <source>
        <dbReference type="ARBA" id="ARBA00004651"/>
    </source>
</evidence>
<keyword evidence="8" id="KW-0456">Lyase</keyword>
<evidence type="ECO:0000256" key="6">
    <source>
        <dbReference type="SAM" id="Phobius"/>
    </source>
</evidence>